<dbReference type="Pfam" id="PF03587">
    <property type="entry name" value="EMG1"/>
    <property type="match status" value="1"/>
</dbReference>
<proteinExistence type="inferred from homology"/>
<evidence type="ECO:0000256" key="7">
    <source>
        <dbReference type="ARBA" id="ARBA00022730"/>
    </source>
</evidence>
<dbReference type="InterPro" id="IPR029026">
    <property type="entry name" value="tRNA_m1G_MTases_N"/>
</dbReference>
<gene>
    <name evidence="10" type="ORF">BEWA_054080</name>
</gene>
<protein>
    <submittedName>
        <fullName evidence="10">Uncharacterized protein</fullName>
    </submittedName>
</protein>
<keyword evidence="4" id="KW-0489">Methyltransferase</keyword>
<evidence type="ECO:0000256" key="4">
    <source>
        <dbReference type="ARBA" id="ARBA00022603"/>
    </source>
</evidence>
<dbReference type="STRING" id="1537102.L1LD46"/>
<name>L1LD46_THEEQ</name>
<evidence type="ECO:0000256" key="3">
    <source>
        <dbReference type="ARBA" id="ARBA00022552"/>
    </source>
</evidence>
<comment type="similarity">
    <text evidence="1">Belongs to the class IV-like SAM-binding methyltransferase superfamily. RNA methyltransferase NEP1 family.</text>
</comment>
<keyword evidence="3" id="KW-0698">rRNA processing</keyword>
<dbReference type="eggNOG" id="KOG3073">
    <property type="taxonomic scope" value="Eukaryota"/>
</dbReference>
<dbReference type="PANTHER" id="PTHR12636">
    <property type="entry name" value="NEP1/MRA1"/>
    <property type="match status" value="1"/>
</dbReference>
<dbReference type="InterPro" id="IPR005304">
    <property type="entry name" value="Rbsml_bgen_MeTrfase_EMG1/NEP1"/>
</dbReference>
<dbReference type="Proteomes" id="UP000031512">
    <property type="component" value="Unassembled WGS sequence"/>
</dbReference>
<evidence type="ECO:0000256" key="9">
    <source>
        <dbReference type="SAM" id="MobiDB-lite"/>
    </source>
</evidence>
<evidence type="ECO:0000313" key="10">
    <source>
        <dbReference type="EMBL" id="EKX73352.1"/>
    </source>
</evidence>
<keyword evidence="7" id="KW-0699">rRNA-binding</keyword>
<keyword evidence="2" id="KW-0690">Ribosome biogenesis</keyword>
<feature type="region of interest" description="Disordered" evidence="9">
    <location>
        <begin position="130"/>
        <end position="172"/>
    </location>
</feature>
<dbReference type="OrthoDB" id="269804at2759"/>
<feature type="compositionally biased region" description="Acidic residues" evidence="9">
    <location>
        <begin position="151"/>
        <end position="164"/>
    </location>
</feature>
<evidence type="ECO:0000256" key="1">
    <source>
        <dbReference type="ARBA" id="ARBA00008115"/>
    </source>
</evidence>
<comment type="caution">
    <text evidence="10">The sequence shown here is derived from an EMBL/GenBank/DDBJ whole genome shotgun (WGS) entry which is preliminary data.</text>
</comment>
<dbReference type="RefSeq" id="XP_004832804.1">
    <property type="nucleotide sequence ID" value="XM_004832747.1"/>
</dbReference>
<dbReference type="Gene3D" id="3.40.1280.10">
    <property type="match status" value="1"/>
</dbReference>
<keyword evidence="6" id="KW-0949">S-adenosyl-L-methionine</keyword>
<dbReference type="AlphaFoldDB" id="L1LD46"/>
<dbReference type="GeneID" id="15802959"/>
<evidence type="ECO:0000313" key="11">
    <source>
        <dbReference type="Proteomes" id="UP000031512"/>
    </source>
</evidence>
<keyword evidence="8" id="KW-0694">RNA-binding</keyword>
<reference evidence="10 11" key="1">
    <citation type="journal article" date="2012" name="BMC Genomics">
        <title>Comparative genomic analysis and phylogenetic position of Theileria equi.</title>
        <authorList>
            <person name="Kappmeyer L.S."/>
            <person name="Thiagarajan M."/>
            <person name="Herndon D.R."/>
            <person name="Ramsay J.D."/>
            <person name="Caler E."/>
            <person name="Djikeng A."/>
            <person name="Gillespie J.J."/>
            <person name="Lau A.O."/>
            <person name="Roalson E.H."/>
            <person name="Silva J.C."/>
            <person name="Silva M.G."/>
            <person name="Suarez C.E."/>
            <person name="Ueti M.W."/>
            <person name="Nene V.M."/>
            <person name="Mealey R.H."/>
            <person name="Knowles D.P."/>
            <person name="Brayton K.A."/>
        </authorList>
    </citation>
    <scope>NUCLEOTIDE SEQUENCE [LARGE SCALE GENOMIC DNA]</scope>
    <source>
        <strain evidence="10 11">WA</strain>
    </source>
</reference>
<dbReference type="GO" id="GO:0019843">
    <property type="term" value="F:rRNA binding"/>
    <property type="evidence" value="ECO:0007669"/>
    <property type="project" value="UniProtKB-KW"/>
</dbReference>
<dbReference type="EMBL" id="ACOU01000003">
    <property type="protein sequence ID" value="EKX73352.1"/>
    <property type="molecule type" value="Genomic_DNA"/>
</dbReference>
<dbReference type="KEGG" id="beq:BEWA_054080"/>
<evidence type="ECO:0000256" key="8">
    <source>
        <dbReference type="ARBA" id="ARBA00022884"/>
    </source>
</evidence>
<dbReference type="InterPro" id="IPR029028">
    <property type="entry name" value="Alpha/beta_knot_MTases"/>
</dbReference>
<organism evidence="10 11">
    <name type="scientific">Theileria equi strain WA</name>
    <dbReference type="NCBI Taxonomy" id="1537102"/>
    <lineage>
        <taxon>Eukaryota</taxon>
        <taxon>Sar</taxon>
        <taxon>Alveolata</taxon>
        <taxon>Apicomplexa</taxon>
        <taxon>Aconoidasida</taxon>
        <taxon>Piroplasmida</taxon>
        <taxon>Theileriidae</taxon>
        <taxon>Theileria</taxon>
    </lineage>
</organism>
<evidence type="ECO:0000256" key="6">
    <source>
        <dbReference type="ARBA" id="ARBA00022691"/>
    </source>
</evidence>
<sequence length="213" mass="24360">MALQDSILNKEGRAQIWVETLDSKTYKISPEFRIPRTWKVFNKVLSNYLASNTPELHSTDGNILIERVSSVQLPEGMQKVHISQGSQISQADKVEEMAKEQVCFYIPLNVESDDVEVFKTILFKETPKDANHSQRVENECSDAPSTSVEGDKDDDDDEEEEEEEKESKKRALEKGVFDKNRKFDKTLTVSKYKADPISTCYTVVCLLERALKF</sequence>
<dbReference type="SUPFAM" id="SSF75217">
    <property type="entry name" value="alpha/beta knot"/>
    <property type="match status" value="1"/>
</dbReference>
<evidence type="ECO:0000256" key="5">
    <source>
        <dbReference type="ARBA" id="ARBA00022679"/>
    </source>
</evidence>
<accession>L1LD46</accession>
<dbReference type="GO" id="GO:0070475">
    <property type="term" value="P:rRNA base methylation"/>
    <property type="evidence" value="ECO:0007669"/>
    <property type="project" value="InterPro"/>
</dbReference>
<keyword evidence="11" id="KW-1185">Reference proteome</keyword>
<keyword evidence="5" id="KW-0808">Transferase</keyword>
<dbReference type="PANTHER" id="PTHR12636:SF5">
    <property type="entry name" value="RIBOSOMAL RNA SMALL SUBUNIT METHYLTRANSFERASE NEP1"/>
    <property type="match status" value="1"/>
</dbReference>
<dbReference type="VEuPathDB" id="PiroplasmaDB:BEWA_054080"/>
<dbReference type="GO" id="GO:0070037">
    <property type="term" value="F:rRNA (pseudouridine) methyltransferase activity"/>
    <property type="evidence" value="ECO:0007669"/>
    <property type="project" value="InterPro"/>
</dbReference>
<evidence type="ECO:0000256" key="2">
    <source>
        <dbReference type="ARBA" id="ARBA00022517"/>
    </source>
</evidence>